<evidence type="ECO:0000259" key="9">
    <source>
        <dbReference type="Pfam" id="PF20638"/>
    </source>
</evidence>
<dbReference type="HOGENOM" id="CLU_051894_2_0_1"/>
<dbReference type="Pfam" id="PF20637">
    <property type="entry name" value="ATG5_HBR"/>
    <property type="match status" value="1"/>
</dbReference>
<name>N1J6Q9_BLUG1</name>
<accession>N1J6Q9</accession>
<comment type="function">
    <text evidence="6">Involved in cytoplasm to vacuole transport (Cvt) and autophagic vesicle formation.</text>
</comment>
<keyword evidence="3 6" id="KW-1017">Isopeptide bond</keyword>
<dbReference type="PANTHER" id="PTHR13040:SF2">
    <property type="entry name" value="AUTOPHAGY PROTEIN 5"/>
    <property type="match status" value="1"/>
</dbReference>
<gene>
    <name evidence="10" type="ORF">BGHDH14_bgh01330</name>
</gene>
<dbReference type="GO" id="GO:0034727">
    <property type="term" value="P:piecemeal microautophagy of the nucleus"/>
    <property type="evidence" value="ECO:0007669"/>
    <property type="project" value="TreeGrafter"/>
</dbReference>
<dbReference type="InParanoid" id="N1J6Q9"/>
<dbReference type="InterPro" id="IPR042527">
    <property type="entry name" value="Atg5_UblA_dom_sf"/>
</dbReference>
<dbReference type="GO" id="GO:0000422">
    <property type="term" value="P:autophagy of mitochondrion"/>
    <property type="evidence" value="ECO:0007669"/>
    <property type="project" value="TreeGrafter"/>
</dbReference>
<dbReference type="PANTHER" id="PTHR13040">
    <property type="entry name" value="AUTOPHAGY PROTEIN 5"/>
    <property type="match status" value="1"/>
</dbReference>
<evidence type="ECO:0000256" key="2">
    <source>
        <dbReference type="ARBA" id="ARBA00006910"/>
    </source>
</evidence>
<dbReference type="GO" id="GO:0034274">
    <property type="term" value="C:Atg12-Atg5-Atg16 complex"/>
    <property type="evidence" value="ECO:0007669"/>
    <property type="project" value="TreeGrafter"/>
</dbReference>
<dbReference type="Gene3D" id="3.10.20.620">
    <property type="match status" value="1"/>
</dbReference>
<evidence type="ECO:0000256" key="6">
    <source>
        <dbReference type="RuleBase" id="RU361202"/>
    </source>
</evidence>
<feature type="domain" description="Autophagy protein ATG5 alpha-helical bundle region" evidence="8">
    <location>
        <begin position="110"/>
        <end position="167"/>
    </location>
</feature>
<keyword evidence="6" id="KW-0472">Membrane</keyword>
<organism evidence="10 11">
    <name type="scientific">Blumeria graminis f. sp. hordei (strain DH14)</name>
    <name type="common">Barley powdery mildew</name>
    <name type="synonym">Oidium monilioides f. sp. hordei</name>
    <dbReference type="NCBI Taxonomy" id="546991"/>
    <lineage>
        <taxon>Eukaryota</taxon>
        <taxon>Fungi</taxon>
        <taxon>Dikarya</taxon>
        <taxon>Ascomycota</taxon>
        <taxon>Pezizomycotina</taxon>
        <taxon>Leotiomycetes</taxon>
        <taxon>Erysiphales</taxon>
        <taxon>Erysiphaceae</taxon>
        <taxon>Blumeria</taxon>
        <taxon>Blumeria hordei</taxon>
    </lineage>
</organism>
<keyword evidence="11" id="KW-1185">Reference proteome</keyword>
<protein>
    <recommendedName>
        <fullName evidence="6">Autophagy protein 5</fullName>
    </recommendedName>
</protein>
<dbReference type="InterPro" id="IPR048940">
    <property type="entry name" value="ATG5_HBR"/>
</dbReference>
<evidence type="ECO:0000313" key="10">
    <source>
        <dbReference type="EMBL" id="CCU75421.1"/>
    </source>
</evidence>
<dbReference type="Proteomes" id="UP000015441">
    <property type="component" value="Unassembled WGS sequence"/>
</dbReference>
<proteinExistence type="inferred from homology"/>
<evidence type="ECO:0000256" key="1">
    <source>
        <dbReference type="ARBA" id="ARBA00004623"/>
    </source>
</evidence>
<evidence type="ECO:0000259" key="8">
    <source>
        <dbReference type="Pfam" id="PF20637"/>
    </source>
</evidence>
<dbReference type="Pfam" id="PF04106">
    <property type="entry name" value="ATG5_UblB"/>
    <property type="match status" value="1"/>
</dbReference>
<dbReference type="STRING" id="546991.N1J6Q9"/>
<dbReference type="GO" id="GO:0044233">
    <property type="term" value="C:mitochondria-associated endoplasmic reticulum membrane contact site"/>
    <property type="evidence" value="ECO:0007669"/>
    <property type="project" value="TreeGrafter"/>
</dbReference>
<dbReference type="Gene3D" id="3.10.20.90">
    <property type="entry name" value="Phosphatidylinositol 3-kinase Catalytic Subunit, Chain A, domain 1"/>
    <property type="match status" value="1"/>
</dbReference>
<dbReference type="EMBL" id="CAUH01001311">
    <property type="protein sequence ID" value="CCU75421.1"/>
    <property type="molecule type" value="Genomic_DNA"/>
</dbReference>
<dbReference type="OrthoDB" id="272162at2759"/>
<dbReference type="GO" id="GO:0005776">
    <property type="term" value="C:autophagosome"/>
    <property type="evidence" value="ECO:0007669"/>
    <property type="project" value="TreeGrafter"/>
</dbReference>
<dbReference type="GO" id="GO:0061908">
    <property type="term" value="C:phagophore"/>
    <property type="evidence" value="ECO:0007669"/>
    <property type="project" value="TreeGrafter"/>
</dbReference>
<dbReference type="InterPro" id="IPR048939">
    <property type="entry name" value="ATG5_UblA"/>
</dbReference>
<dbReference type="InterPro" id="IPR007239">
    <property type="entry name" value="Atg5"/>
</dbReference>
<comment type="caution">
    <text evidence="10">The sequence shown here is derived from an EMBL/GenBank/DDBJ whole genome shotgun (WGS) entry which is preliminary data.</text>
</comment>
<keyword evidence="5 6" id="KW-0072">Autophagy</keyword>
<dbReference type="Pfam" id="PF20638">
    <property type="entry name" value="ATG5_UblA"/>
    <property type="match status" value="1"/>
</dbReference>
<comment type="similarity">
    <text evidence="2 6">Belongs to the ATG5 family.</text>
</comment>
<sequence>MDETSAPVSNRPAAQSLPTSLQSYIWHATLPLAITHASSAVPYLLHVPRLSYLPLILPRLNLFFGPGTVGSSFSHRGRALPNLPIGLLCDIFAPPLPWALELGSGPVYETHDTFINSLKEADFVRNGTARGVLAMSKEDSKQLWHAIIDTNSDDFDAFRHINRTLLNPPSRLKHIPIRLYLPPPPLAAVAYQAVQQPITPETSPGEVQTLGSALALMLPSLFQGSIESAQAEPILHGAPVPLYAPLEELMREAAYADGWLHICIRLSIN</sequence>
<comment type="subunit">
    <text evidence="6">Conjugated with ATG12.</text>
</comment>
<keyword evidence="6" id="KW-0813">Transport</keyword>
<dbReference type="GO" id="GO:0019776">
    <property type="term" value="F:Atg8-family ligase activity"/>
    <property type="evidence" value="ECO:0007669"/>
    <property type="project" value="TreeGrafter"/>
</dbReference>
<dbReference type="eggNOG" id="KOG2976">
    <property type="taxonomic scope" value="Eukaryota"/>
</dbReference>
<dbReference type="InterPro" id="IPR048318">
    <property type="entry name" value="ATG5_UblB"/>
</dbReference>
<dbReference type="Gene3D" id="1.10.246.190">
    <property type="entry name" value="Autophagy protein Apg5, helix rich domain"/>
    <property type="match status" value="1"/>
</dbReference>
<dbReference type="InterPro" id="IPR042526">
    <property type="entry name" value="Atg5_HR"/>
</dbReference>
<keyword evidence="4 6" id="KW-0832">Ubl conjugation</keyword>
<feature type="domain" description="Autophagy protein ATG5 UblB" evidence="7">
    <location>
        <begin position="174"/>
        <end position="264"/>
    </location>
</feature>
<dbReference type="GO" id="GO:0034045">
    <property type="term" value="C:phagophore assembly site membrane"/>
    <property type="evidence" value="ECO:0007669"/>
    <property type="project" value="UniProtKB-SubCell"/>
</dbReference>
<reference evidence="10 11" key="1">
    <citation type="journal article" date="2010" name="Science">
        <title>Genome expansion and gene loss in powdery mildew fungi reveal tradeoffs in extreme parasitism.</title>
        <authorList>
            <person name="Spanu P.D."/>
            <person name="Abbott J.C."/>
            <person name="Amselem J."/>
            <person name="Burgis T.A."/>
            <person name="Soanes D.M."/>
            <person name="Stueber K."/>
            <person name="Ver Loren van Themaat E."/>
            <person name="Brown J.K.M."/>
            <person name="Butcher S.A."/>
            <person name="Gurr S.J."/>
            <person name="Lebrun M.-H."/>
            <person name="Ridout C.J."/>
            <person name="Schulze-Lefert P."/>
            <person name="Talbot N.J."/>
            <person name="Ahmadinejad N."/>
            <person name="Ametz C."/>
            <person name="Barton G.R."/>
            <person name="Benjdia M."/>
            <person name="Bidzinski P."/>
            <person name="Bindschedler L.V."/>
            <person name="Both M."/>
            <person name="Brewer M.T."/>
            <person name="Cadle-Davidson L."/>
            <person name="Cadle-Davidson M.M."/>
            <person name="Collemare J."/>
            <person name="Cramer R."/>
            <person name="Frenkel O."/>
            <person name="Godfrey D."/>
            <person name="Harriman J."/>
            <person name="Hoede C."/>
            <person name="King B.C."/>
            <person name="Klages S."/>
            <person name="Kleemann J."/>
            <person name="Knoll D."/>
            <person name="Koti P.S."/>
            <person name="Kreplak J."/>
            <person name="Lopez-Ruiz F.J."/>
            <person name="Lu X."/>
            <person name="Maekawa T."/>
            <person name="Mahanil S."/>
            <person name="Micali C."/>
            <person name="Milgroom M.G."/>
            <person name="Montana G."/>
            <person name="Noir S."/>
            <person name="O'Connell R.J."/>
            <person name="Oberhaensli S."/>
            <person name="Parlange F."/>
            <person name="Pedersen C."/>
            <person name="Quesneville H."/>
            <person name="Reinhardt R."/>
            <person name="Rott M."/>
            <person name="Sacristan S."/>
            <person name="Schmidt S.M."/>
            <person name="Schoen M."/>
            <person name="Skamnioti P."/>
            <person name="Sommer H."/>
            <person name="Stephens A."/>
            <person name="Takahara H."/>
            <person name="Thordal-Christensen H."/>
            <person name="Vigouroux M."/>
            <person name="Wessling R."/>
            <person name="Wicker T."/>
            <person name="Panstruga R."/>
        </authorList>
    </citation>
    <scope>NUCLEOTIDE SEQUENCE [LARGE SCALE GENOMIC DNA]</scope>
    <source>
        <strain evidence="10">DH14</strain>
    </source>
</reference>
<evidence type="ECO:0000313" key="11">
    <source>
        <dbReference type="Proteomes" id="UP000015441"/>
    </source>
</evidence>
<dbReference type="AlphaFoldDB" id="N1J6Q9"/>
<dbReference type="GO" id="GO:0006995">
    <property type="term" value="P:cellular response to nitrogen starvation"/>
    <property type="evidence" value="ECO:0007669"/>
    <property type="project" value="TreeGrafter"/>
</dbReference>
<evidence type="ECO:0000259" key="7">
    <source>
        <dbReference type="Pfam" id="PF04106"/>
    </source>
</evidence>
<evidence type="ECO:0000256" key="5">
    <source>
        <dbReference type="ARBA" id="ARBA00023006"/>
    </source>
</evidence>
<feature type="domain" description="Autophagy protein ATG5 UblA" evidence="9">
    <location>
        <begin position="25"/>
        <end position="101"/>
    </location>
</feature>
<comment type="subcellular location">
    <subcellularLocation>
        <location evidence="1 6">Preautophagosomal structure membrane</location>
        <topology evidence="1 6">Peripheral membrane protein</topology>
    </subcellularLocation>
</comment>
<evidence type="ECO:0000256" key="3">
    <source>
        <dbReference type="ARBA" id="ARBA00022499"/>
    </source>
</evidence>
<evidence type="ECO:0000256" key="4">
    <source>
        <dbReference type="ARBA" id="ARBA00022843"/>
    </source>
</evidence>